<dbReference type="InterPro" id="IPR025309">
    <property type="entry name" value="KTSC_dom"/>
</dbReference>
<reference evidence="2" key="1">
    <citation type="journal article" date="2020" name="mSystems">
        <title>Genome- and Community-Level Interaction Insights into Carbon Utilization and Element Cycling Functions of Hydrothermarchaeota in Hydrothermal Sediment.</title>
        <authorList>
            <person name="Zhou Z."/>
            <person name="Liu Y."/>
            <person name="Xu W."/>
            <person name="Pan J."/>
            <person name="Luo Z.H."/>
            <person name="Li M."/>
        </authorList>
    </citation>
    <scope>NUCLEOTIDE SEQUENCE [LARGE SCALE GENOMIC DNA]</scope>
    <source>
        <strain evidence="2">SpSt-1217</strain>
    </source>
</reference>
<dbReference type="AlphaFoldDB" id="A0A831LTB4"/>
<feature type="domain" description="KTSC" evidence="1">
    <location>
        <begin position="7"/>
        <end position="64"/>
    </location>
</feature>
<proteinExistence type="predicted"/>
<comment type="caution">
    <text evidence="2">The sequence shown here is derived from an EMBL/GenBank/DDBJ whole genome shotgun (WGS) entry which is preliminary data.</text>
</comment>
<evidence type="ECO:0000259" key="1">
    <source>
        <dbReference type="Pfam" id="PF13619"/>
    </source>
</evidence>
<gene>
    <name evidence="2" type="ORF">ENN90_13255</name>
</gene>
<accession>A0A831LTB4</accession>
<sequence length="69" mass="8054">MKRQTVDSTNLASVGYDEENEILEIEFNHGGVYQYFDVPKEEYEALMNASSLGSYFFHNIRDGYEYSKL</sequence>
<evidence type="ECO:0000313" key="2">
    <source>
        <dbReference type="EMBL" id="HDR52562.1"/>
    </source>
</evidence>
<dbReference type="EMBL" id="DSDK01000743">
    <property type="protein sequence ID" value="HDR52562.1"/>
    <property type="molecule type" value="Genomic_DNA"/>
</dbReference>
<name>A0A831LTB4_9BACT</name>
<dbReference type="Proteomes" id="UP000886047">
    <property type="component" value="Unassembled WGS sequence"/>
</dbReference>
<dbReference type="Pfam" id="PF13619">
    <property type="entry name" value="KTSC"/>
    <property type="match status" value="1"/>
</dbReference>
<protein>
    <submittedName>
        <fullName evidence="2">KTSC domain-containing protein</fullName>
    </submittedName>
</protein>
<organism evidence="2">
    <name type="scientific">Mariniphaga anaerophila</name>
    <dbReference type="NCBI Taxonomy" id="1484053"/>
    <lineage>
        <taxon>Bacteria</taxon>
        <taxon>Pseudomonadati</taxon>
        <taxon>Bacteroidota</taxon>
        <taxon>Bacteroidia</taxon>
        <taxon>Marinilabiliales</taxon>
        <taxon>Prolixibacteraceae</taxon>
        <taxon>Mariniphaga</taxon>
    </lineage>
</organism>